<feature type="transmembrane region" description="Helical" evidence="1">
    <location>
        <begin position="253"/>
        <end position="274"/>
    </location>
</feature>
<feature type="transmembrane region" description="Helical" evidence="1">
    <location>
        <begin position="12"/>
        <end position="31"/>
    </location>
</feature>
<feature type="transmembrane region" description="Helical" evidence="1">
    <location>
        <begin position="467"/>
        <end position="488"/>
    </location>
</feature>
<protein>
    <submittedName>
        <fullName evidence="2">PepSY domain-containing protein</fullName>
    </submittedName>
</protein>
<keyword evidence="1" id="KW-0472">Membrane</keyword>
<evidence type="ECO:0000313" key="3">
    <source>
        <dbReference type="Proteomes" id="UP001225906"/>
    </source>
</evidence>
<proteinExistence type="predicted"/>
<evidence type="ECO:0000256" key="1">
    <source>
        <dbReference type="SAM" id="Phobius"/>
    </source>
</evidence>
<dbReference type="Proteomes" id="UP001225906">
    <property type="component" value="Unassembled WGS sequence"/>
</dbReference>
<dbReference type="RefSeq" id="WP_306389090.1">
    <property type="nucleotide sequence ID" value="NZ_JAVCAP010000012.1"/>
</dbReference>
<accession>A0ABT9JS50</accession>
<keyword evidence="3" id="KW-1185">Reference proteome</keyword>
<organism evidence="2 3">
    <name type="scientific">Methylophilus aquaticus</name>
    <dbReference type="NCBI Taxonomy" id="1971610"/>
    <lineage>
        <taxon>Bacteria</taxon>
        <taxon>Pseudomonadati</taxon>
        <taxon>Pseudomonadota</taxon>
        <taxon>Betaproteobacteria</taxon>
        <taxon>Nitrosomonadales</taxon>
        <taxon>Methylophilaceae</taxon>
        <taxon>Methylophilus</taxon>
    </lineage>
</organism>
<dbReference type="EMBL" id="JAVCAP010000012">
    <property type="protein sequence ID" value="MDP8567366.1"/>
    <property type="molecule type" value="Genomic_DNA"/>
</dbReference>
<sequence length="491" mass="54868">MAINSSIKNHWLFWHRWIGIVACIGLVLWGLSGASHPIMSRLQPAPKQFMPPLAPVDLSHAVALPALLQQHGITRFEHISLVQLDGQGYYRVSVPDAAPRYFSVASGEVRNDAEHALAISLANYYTGLGGQPIAAVQAMHTFEPDYHPVNRLLPVWRVAYQREDGLRAYVDVEQSRLATLVDDRRALFTKVFQFGHNWSFLQACSLLQLAVASLVLILILASAVTGVVLYIKQRNTAPYRLKRWGMQWWHRQFGLWVSLLVLLLASSGLFHLWMSDIQQRRPVVHTSFTSDSSALSAHAWAALATGRVLKLDIYGREKTLFWQIIPASAGVSNLPSAQVAALHQHHAADRHPSQEPALWLSRNNTTVALTPVSFASAWLETLGSNTVFDVQGVNWVTAFANEYGFIFKRLPVLRVQTTQANHQRFYLEPATGVLAASINDSDGLEGFVFAYLHKWSFDSVSKEFRDVFEILAALLISATGLIGAYLFIKKR</sequence>
<comment type="caution">
    <text evidence="2">The sequence shown here is derived from an EMBL/GenBank/DDBJ whole genome shotgun (WGS) entry which is preliminary data.</text>
</comment>
<gene>
    <name evidence="2" type="ORF">Q9291_05855</name>
</gene>
<name>A0ABT9JS50_9PROT</name>
<reference evidence="3" key="1">
    <citation type="journal article" date="2019" name="Int. J. Syst. Evol. Microbiol.">
        <title>The Global Catalogue of Microorganisms (GCM) 10K type strain sequencing project: providing services to taxonomists for standard genome sequencing and annotation.</title>
        <authorList>
            <consortium name="The Broad Institute Genomics Platform"/>
            <consortium name="The Broad Institute Genome Sequencing Center for Infectious Disease"/>
            <person name="Wu L."/>
            <person name="Ma J."/>
        </authorList>
    </citation>
    <scope>NUCLEOTIDE SEQUENCE [LARGE SCALE GENOMIC DNA]</scope>
    <source>
        <strain evidence="3">VKM B-3159</strain>
    </source>
</reference>
<dbReference type="Pfam" id="PF03929">
    <property type="entry name" value="PepSY_TM"/>
    <property type="match status" value="1"/>
</dbReference>
<feature type="transmembrane region" description="Helical" evidence="1">
    <location>
        <begin position="206"/>
        <end position="232"/>
    </location>
</feature>
<keyword evidence="1" id="KW-0812">Transmembrane</keyword>
<dbReference type="InterPro" id="IPR005625">
    <property type="entry name" value="PepSY-ass_TM"/>
</dbReference>
<keyword evidence="1" id="KW-1133">Transmembrane helix</keyword>
<evidence type="ECO:0000313" key="2">
    <source>
        <dbReference type="EMBL" id="MDP8567366.1"/>
    </source>
</evidence>